<proteinExistence type="inferred from homology"/>
<dbReference type="CDD" id="cd24078">
    <property type="entry name" value="ASKHA_NBD_NAGK_meta"/>
    <property type="match status" value="1"/>
</dbReference>
<accession>A0A9P0PSM5</accession>
<protein>
    <recommendedName>
        <fullName evidence="3">N-acetyl-D-glucosamine kinase</fullName>
        <ecNumber evidence="2">2.7.1.59</ecNumber>
    </recommendedName>
    <alternativeName>
        <fullName evidence="4">GlcNAc kinase</fullName>
    </alternativeName>
</protein>
<dbReference type="InterPro" id="IPR002731">
    <property type="entry name" value="ATPase_BadF"/>
</dbReference>
<evidence type="ECO:0000259" key="5">
    <source>
        <dbReference type="Pfam" id="PF01869"/>
    </source>
</evidence>
<dbReference type="Pfam" id="PF01869">
    <property type="entry name" value="BcrAD_BadFG"/>
    <property type="match status" value="1"/>
</dbReference>
<evidence type="ECO:0000256" key="1">
    <source>
        <dbReference type="ARBA" id="ARBA00006198"/>
    </source>
</evidence>
<reference evidence="6" key="1">
    <citation type="submission" date="2022-03" db="EMBL/GenBank/DDBJ databases">
        <authorList>
            <person name="Sayadi A."/>
        </authorList>
    </citation>
    <scope>NUCLEOTIDE SEQUENCE</scope>
</reference>
<dbReference type="InterPro" id="IPR043129">
    <property type="entry name" value="ATPase_NBD"/>
</dbReference>
<comment type="caution">
    <text evidence="6">The sequence shown here is derived from an EMBL/GenBank/DDBJ whole genome shotgun (WGS) entry which is preliminary data.</text>
</comment>
<feature type="domain" description="ATPase BadF/BadG/BcrA/BcrD type" evidence="5">
    <location>
        <begin position="7"/>
        <end position="291"/>
    </location>
</feature>
<dbReference type="PANTHER" id="PTHR12862:SF0">
    <property type="entry name" value="N-ACETYL-D-GLUCOSAMINE KINASE"/>
    <property type="match status" value="1"/>
</dbReference>
<evidence type="ECO:0000313" key="6">
    <source>
        <dbReference type="EMBL" id="CAH1997376.1"/>
    </source>
</evidence>
<keyword evidence="7" id="KW-1185">Reference proteome</keyword>
<dbReference type="SUPFAM" id="SSF53067">
    <property type="entry name" value="Actin-like ATPase domain"/>
    <property type="match status" value="2"/>
</dbReference>
<dbReference type="GO" id="GO:0045127">
    <property type="term" value="F:N-acetylglucosamine kinase activity"/>
    <property type="evidence" value="ECO:0007669"/>
    <property type="project" value="UniProtKB-EC"/>
</dbReference>
<dbReference type="Proteomes" id="UP001152888">
    <property type="component" value="Unassembled WGS sequence"/>
</dbReference>
<gene>
    <name evidence="6" type="ORF">ACAOBT_LOCUS23692</name>
</gene>
<organism evidence="6 7">
    <name type="scientific">Acanthoscelides obtectus</name>
    <name type="common">Bean weevil</name>
    <name type="synonym">Bruchus obtectus</name>
    <dbReference type="NCBI Taxonomy" id="200917"/>
    <lineage>
        <taxon>Eukaryota</taxon>
        <taxon>Metazoa</taxon>
        <taxon>Ecdysozoa</taxon>
        <taxon>Arthropoda</taxon>
        <taxon>Hexapoda</taxon>
        <taxon>Insecta</taxon>
        <taxon>Pterygota</taxon>
        <taxon>Neoptera</taxon>
        <taxon>Endopterygota</taxon>
        <taxon>Coleoptera</taxon>
        <taxon>Polyphaga</taxon>
        <taxon>Cucujiformia</taxon>
        <taxon>Chrysomeloidea</taxon>
        <taxon>Chrysomelidae</taxon>
        <taxon>Bruchinae</taxon>
        <taxon>Bruchini</taxon>
        <taxon>Acanthoscelides</taxon>
    </lineage>
</organism>
<dbReference type="InterPro" id="IPR039758">
    <property type="entry name" value="NAGK-like"/>
</dbReference>
<dbReference type="Gene3D" id="3.30.420.40">
    <property type="match status" value="2"/>
</dbReference>
<dbReference type="EMBL" id="CAKOFQ010007284">
    <property type="protein sequence ID" value="CAH1997376.1"/>
    <property type="molecule type" value="Genomic_DNA"/>
</dbReference>
<evidence type="ECO:0000313" key="7">
    <source>
        <dbReference type="Proteomes" id="UP001152888"/>
    </source>
</evidence>
<dbReference type="OrthoDB" id="311172at2759"/>
<dbReference type="EC" id="2.7.1.59" evidence="2"/>
<evidence type="ECO:0000256" key="2">
    <source>
        <dbReference type="ARBA" id="ARBA00012122"/>
    </source>
</evidence>
<sequence length="338" mass="36207">MAQLIGGIEGGSTNSHVVIMDTKGNIIGAARGPGSNHFQLGIAACCTRIVELTDLAKKDAGLGTDTCLKALGLGLSGCETEESKKQIHDQLKNDYPRLADNIVIGSDADGSVATTSNEGAAVCISGTGSNTLVINPDGSRAQCGGWGHMLGDEGSAYNIAYLAIKYCFDDKDDFEKAPFPIDRVWDLIQQHFEIETQPDLLSHFYSTFDKAAIASLCKKLAVLAKTGDRLAQAIFHQAGTSLAKGIAAVYKKAAPELTERQGGLHVLCVGSVWNSWDLLLPGFVSYVKEKSSISKLSLMRLTVDPGVGAAYMAADKLGLHIERDYSKNYDVFYSYCRV</sequence>
<comment type="similarity">
    <text evidence="1">Belongs to the eukaryotic-type N-acetylglucosamine kinase family.</text>
</comment>
<dbReference type="AlphaFoldDB" id="A0A9P0PSM5"/>
<evidence type="ECO:0000256" key="3">
    <source>
        <dbReference type="ARBA" id="ARBA00014974"/>
    </source>
</evidence>
<evidence type="ECO:0000256" key="4">
    <source>
        <dbReference type="ARBA" id="ARBA00031123"/>
    </source>
</evidence>
<dbReference type="PANTHER" id="PTHR12862">
    <property type="entry name" value="BADF TYPE ATPASE DOMAIN-CONTAINING PROTEIN"/>
    <property type="match status" value="1"/>
</dbReference>
<name>A0A9P0PSM5_ACAOB</name>